<feature type="transmembrane region" description="Helical" evidence="8">
    <location>
        <begin position="875"/>
        <end position="894"/>
    </location>
</feature>
<comment type="similarity">
    <text evidence="2">Belongs to the resistance-nodulation-cell division (RND) (TC 2.A.6) family.</text>
</comment>
<dbReference type="SUPFAM" id="SSF82693">
    <property type="entry name" value="Multidrug efflux transporter AcrB pore domain, PN1, PN2, PC1 and PC2 subdomains"/>
    <property type="match status" value="3"/>
</dbReference>
<keyword evidence="4" id="KW-1003">Cell membrane</keyword>
<feature type="transmembrane region" description="Helical" evidence="8">
    <location>
        <begin position="403"/>
        <end position="423"/>
    </location>
</feature>
<dbReference type="Gene3D" id="3.30.70.1440">
    <property type="entry name" value="Multidrug efflux transporter AcrB pore domain"/>
    <property type="match status" value="1"/>
</dbReference>
<feature type="transmembrane region" description="Helical" evidence="8">
    <location>
        <begin position="901"/>
        <end position="920"/>
    </location>
</feature>
<dbReference type="Gene3D" id="3.30.2090.10">
    <property type="entry name" value="Multidrug efflux transporter AcrB TolC docking domain, DN and DC subdomains"/>
    <property type="match status" value="2"/>
</dbReference>
<dbReference type="Gene3D" id="1.20.1640.10">
    <property type="entry name" value="Multidrug efflux transporter AcrB transmembrane domain"/>
    <property type="match status" value="2"/>
</dbReference>
<evidence type="ECO:0000313" key="9">
    <source>
        <dbReference type="EMBL" id="AMO68344.1"/>
    </source>
</evidence>
<accession>A0A127M500</accession>
<feature type="transmembrane region" description="Helical" evidence="8">
    <location>
        <begin position="926"/>
        <end position="952"/>
    </location>
</feature>
<dbReference type="InterPro" id="IPR001036">
    <property type="entry name" value="Acrflvin-R"/>
</dbReference>
<evidence type="ECO:0000256" key="4">
    <source>
        <dbReference type="ARBA" id="ARBA00022475"/>
    </source>
</evidence>
<dbReference type="EMBL" id="CP014544">
    <property type="protein sequence ID" value="AMO68344.1"/>
    <property type="molecule type" value="Genomic_DNA"/>
</dbReference>
<dbReference type="Gene3D" id="3.30.70.1430">
    <property type="entry name" value="Multidrug efflux transporter AcrB pore domain"/>
    <property type="match status" value="2"/>
</dbReference>
<dbReference type="KEGG" id="zal:AZF00_08510"/>
<evidence type="ECO:0000256" key="1">
    <source>
        <dbReference type="ARBA" id="ARBA00004651"/>
    </source>
</evidence>
<feature type="transmembrane region" description="Helical" evidence="8">
    <location>
        <begin position="973"/>
        <end position="992"/>
    </location>
</feature>
<dbReference type="GO" id="GO:0008324">
    <property type="term" value="F:monoatomic cation transmembrane transporter activity"/>
    <property type="evidence" value="ECO:0007669"/>
    <property type="project" value="InterPro"/>
</dbReference>
<evidence type="ECO:0000256" key="5">
    <source>
        <dbReference type="ARBA" id="ARBA00022692"/>
    </source>
</evidence>
<feature type="transmembrane region" description="Helical" evidence="8">
    <location>
        <begin position="343"/>
        <end position="362"/>
    </location>
</feature>
<dbReference type="PANTHER" id="PTHR32063">
    <property type="match status" value="1"/>
</dbReference>
<proteinExistence type="inferred from homology"/>
<dbReference type="Gene3D" id="3.30.70.1320">
    <property type="entry name" value="Multidrug efflux transporter AcrB pore domain like"/>
    <property type="match status" value="1"/>
</dbReference>
<dbReference type="SUPFAM" id="SSF82866">
    <property type="entry name" value="Multidrug efflux transporter AcrB transmembrane domain"/>
    <property type="match status" value="2"/>
</dbReference>
<dbReference type="InterPro" id="IPR027463">
    <property type="entry name" value="AcrB_DN_DC_subdom"/>
</dbReference>
<dbReference type="RefSeq" id="WP_008247935.1">
    <property type="nucleotide sequence ID" value="NZ_CP014544.1"/>
</dbReference>
<dbReference type="AlphaFoldDB" id="A0A127M500"/>
<protein>
    <submittedName>
        <fullName evidence="9">Cation transporter</fullName>
    </submittedName>
</protein>
<comment type="subcellular location">
    <subcellularLocation>
        <location evidence="1">Cell membrane</location>
        <topology evidence="1">Multi-pass membrane protein</topology>
    </subcellularLocation>
</comment>
<evidence type="ECO:0000256" key="8">
    <source>
        <dbReference type="SAM" id="Phobius"/>
    </source>
</evidence>
<keyword evidence="6 8" id="KW-1133">Transmembrane helix</keyword>
<evidence type="ECO:0000313" key="10">
    <source>
        <dbReference type="Proteomes" id="UP000074119"/>
    </source>
</evidence>
<evidence type="ECO:0000256" key="7">
    <source>
        <dbReference type="ARBA" id="ARBA00023136"/>
    </source>
</evidence>
<dbReference type="PRINTS" id="PR00702">
    <property type="entry name" value="ACRIFLAVINRP"/>
</dbReference>
<dbReference type="GO" id="GO:0042910">
    <property type="term" value="F:xenobiotic transmembrane transporter activity"/>
    <property type="evidence" value="ECO:0007669"/>
    <property type="project" value="TreeGrafter"/>
</dbReference>
<dbReference type="PANTHER" id="PTHR32063:SF24">
    <property type="entry name" value="CATION EFFLUX SYSTEM (ACRB_ACRD_ACRF FAMILY)"/>
    <property type="match status" value="1"/>
</dbReference>
<feature type="transmembrane region" description="Helical" evidence="8">
    <location>
        <begin position="529"/>
        <end position="555"/>
    </location>
</feature>
<keyword evidence="5 8" id="KW-0812">Transmembrane</keyword>
<feature type="transmembrane region" description="Helical" evidence="8">
    <location>
        <begin position="448"/>
        <end position="468"/>
    </location>
</feature>
<dbReference type="InterPro" id="IPR004763">
    <property type="entry name" value="CusA-like"/>
</dbReference>
<feature type="transmembrane region" description="Helical" evidence="8">
    <location>
        <begin position="369"/>
        <end position="391"/>
    </location>
</feature>
<keyword evidence="7 8" id="KW-0472">Membrane</keyword>
<feature type="transmembrane region" description="Helical" evidence="8">
    <location>
        <begin position="480"/>
        <end position="508"/>
    </location>
</feature>
<keyword evidence="3" id="KW-0813">Transport</keyword>
<evidence type="ECO:0000256" key="6">
    <source>
        <dbReference type="ARBA" id="ARBA00022989"/>
    </source>
</evidence>
<dbReference type="GO" id="GO:0005886">
    <property type="term" value="C:plasma membrane"/>
    <property type="evidence" value="ECO:0007669"/>
    <property type="project" value="UniProtKB-SubCell"/>
</dbReference>
<organism evidence="9 10">
    <name type="scientific">Zhongshania aliphaticivorans</name>
    <dbReference type="NCBI Taxonomy" id="1470434"/>
    <lineage>
        <taxon>Bacteria</taxon>
        <taxon>Pseudomonadati</taxon>
        <taxon>Pseudomonadota</taxon>
        <taxon>Gammaproteobacteria</taxon>
        <taxon>Cellvibrionales</taxon>
        <taxon>Spongiibacteraceae</taxon>
        <taxon>Zhongshania</taxon>
    </lineage>
</organism>
<dbReference type="Proteomes" id="UP000074119">
    <property type="component" value="Chromosome"/>
</dbReference>
<name>A0A127M500_9GAMM</name>
<evidence type="ECO:0000256" key="2">
    <source>
        <dbReference type="ARBA" id="ARBA00010942"/>
    </source>
</evidence>
<gene>
    <name evidence="9" type="ORF">AZF00_08510</name>
</gene>
<reference evidence="9 10" key="1">
    <citation type="submission" date="2015-12" db="EMBL/GenBank/DDBJ databases">
        <authorList>
            <person name="Shamseldin A."/>
            <person name="Moawad H."/>
            <person name="Abd El-Rahim W.M."/>
            <person name="Sadowsky M.J."/>
        </authorList>
    </citation>
    <scope>NUCLEOTIDE SEQUENCE [LARGE SCALE GENOMIC DNA]</scope>
    <source>
        <strain evidence="9 10">SM2</strain>
    </source>
</reference>
<evidence type="ECO:0000256" key="3">
    <source>
        <dbReference type="ARBA" id="ARBA00022448"/>
    </source>
</evidence>
<dbReference type="STRING" id="1470434.AZF00_08510"/>
<feature type="transmembrane region" description="Helical" evidence="8">
    <location>
        <begin position="1004"/>
        <end position="1027"/>
    </location>
</feature>
<dbReference type="Pfam" id="PF00873">
    <property type="entry name" value="ACR_tran"/>
    <property type="match status" value="1"/>
</dbReference>
<dbReference type="SUPFAM" id="SSF82714">
    <property type="entry name" value="Multidrug efflux transporter AcrB TolC docking domain, DN and DC subdomains"/>
    <property type="match status" value="2"/>
</dbReference>
<sequence>MIDKLIQFSIARRWLVMFLVFATAVLGAWNYQQLPIDAVPDITNVQVQINTEAQGYSPLEVEQRITYLVELAITGLPNVASTRSLSRYALSQVTVVFEKGTDIYFARNLINERLQQAKSEMPAGIEPVMGPVATGLGEIFHYAVHATPGAVQPSGEAYDATALRTLQDWVIRPQLRLVAGVTEVNTIGGFEKQFHISPEPAKLLAYRLSFDDVVQALKANNANVGAGYIEKNGEQYLIRAPGQVADIAEIKRIILARRGGIPITVADVADVGFGKELRTGAATLDGKETVLGTAVMLLGGNSRTVSQAVSAKLKEINKTLPDGVIAEPVYDRTVLVDKTIATVQANLAEGAVLVVVVLLLMLGNIRAALITAMVIPLSMLMLMTGMVQAQVSANLMSLGALDFGLIVDGAVIIVENCILRLAGRQHELGRILKLEERFKTVFTATREVFTPSLISVLVVILVNLPILALSGVEGKMFTPMAMTVIMALLSALVLSLTFVPAAVALFMTGHIEEKDNAIVRYSKQIYAPVITWAIKFRVAVLSSALIFVALVSVLATRMGTEFIPNLDEGDIAIQALRIPGTSLSQSLEMQFQLEKAVLEIPEVKTYFSRVGTAEVASDPMGPNISDGYVMLKERSDWPDPTKTKAELLNDIGEQLALLPGNAFEISQPIQLRFNELISGVRSDVGIKVFGDDLTQLLKTGAEIATVLNGIDGADGVKVEQVSGLPILSVEADRAALYRYGLNVADVQAVLAAATGGEAAGLIFEGDRRFAIVVRLTEEIRGDVQALERLPIPLPEGGYVPLREVASLNLAPGPNQISRENGKRRLVVSANVKGRDLGGFVAEVQREIAQQLRLPPGYWLEYGGTFEQLQSASQRLSLLVPVTLVMIFALLMVTFGSAKDAALVFSGVPLALTGGVIALWLRDIPLSITAGVGFITLCGVSVLTGVMMVSAFIDELKRGTPIEKAIHDGAMLRLRPILMVALVAALGFLPMALNTSTGAEVQRPLATVVIGGIISSTLLTLFVLPGLYRLAWRKPKVSHERGDLLS</sequence>
<dbReference type="NCBIfam" id="TIGR00914">
    <property type="entry name" value="2A0601"/>
    <property type="match status" value="1"/>
</dbReference>